<name>A0A8A1M7B0_AJECA</name>
<evidence type="ECO:0000313" key="2">
    <source>
        <dbReference type="EMBL" id="QSS62396.1"/>
    </source>
</evidence>
<feature type="chain" id="PRO_5034448661" evidence="1">
    <location>
        <begin position="17"/>
        <end position="104"/>
    </location>
</feature>
<gene>
    <name evidence="2" type="ORF">I7I51_02133</name>
</gene>
<organism evidence="2 3">
    <name type="scientific">Ajellomyces capsulatus</name>
    <name type="common">Darling's disease fungus</name>
    <name type="synonym">Histoplasma capsulatum</name>
    <dbReference type="NCBI Taxonomy" id="5037"/>
    <lineage>
        <taxon>Eukaryota</taxon>
        <taxon>Fungi</taxon>
        <taxon>Dikarya</taxon>
        <taxon>Ascomycota</taxon>
        <taxon>Pezizomycotina</taxon>
        <taxon>Eurotiomycetes</taxon>
        <taxon>Eurotiomycetidae</taxon>
        <taxon>Onygenales</taxon>
        <taxon>Ajellomycetaceae</taxon>
        <taxon>Histoplasma</taxon>
    </lineage>
</organism>
<proteinExistence type="predicted"/>
<sequence>MTPLNILTFLITIVSAARITPQQYRPCGGYVVKPKPCHRGLICIDDPRKPGCGMACDIPGICIKPEFCGGIAGIACPEGKKCYDDPRDKCDPKKGGADCGGICL</sequence>
<accession>A0A8A1M7B0</accession>
<reference evidence="2" key="1">
    <citation type="submission" date="2021-01" db="EMBL/GenBank/DDBJ databases">
        <title>Chromosome-level genome assembly of a human fungal pathogen reveals clustering of transcriptionally co-regulated genes.</title>
        <authorList>
            <person name="Voorhies M."/>
            <person name="Cohen S."/>
            <person name="Shea T.P."/>
            <person name="Petrus S."/>
            <person name="Munoz J.F."/>
            <person name="Poplawski S."/>
            <person name="Goldman W.E."/>
            <person name="Michael T."/>
            <person name="Cuomo C.A."/>
            <person name="Sil A."/>
            <person name="Beyhan S."/>
        </authorList>
    </citation>
    <scope>NUCLEOTIDE SEQUENCE</scope>
    <source>
        <strain evidence="2">WU24</strain>
    </source>
</reference>
<evidence type="ECO:0000256" key="1">
    <source>
        <dbReference type="SAM" id="SignalP"/>
    </source>
</evidence>
<evidence type="ECO:0000313" key="3">
    <source>
        <dbReference type="Proteomes" id="UP000663671"/>
    </source>
</evidence>
<feature type="signal peptide" evidence="1">
    <location>
        <begin position="1"/>
        <end position="16"/>
    </location>
</feature>
<dbReference type="Proteomes" id="UP000663671">
    <property type="component" value="Chromosome 7"/>
</dbReference>
<dbReference type="AlphaFoldDB" id="A0A8A1M7B0"/>
<keyword evidence="1" id="KW-0732">Signal</keyword>
<dbReference type="EMBL" id="CP069112">
    <property type="protein sequence ID" value="QSS62396.1"/>
    <property type="molecule type" value="Genomic_DNA"/>
</dbReference>
<dbReference type="VEuPathDB" id="FungiDB:I7I51_02133"/>
<protein>
    <submittedName>
        <fullName evidence="2">Uncharacterized protein</fullName>
    </submittedName>
</protein>
<dbReference type="OrthoDB" id="3799394at2759"/>